<dbReference type="EMBL" id="JBHUPB010000003">
    <property type="protein sequence ID" value="MFD2966223.1"/>
    <property type="molecule type" value="Genomic_DNA"/>
</dbReference>
<proteinExistence type="predicted"/>
<accession>A0ABW6BCS0</accession>
<organism evidence="1 2">
    <name type="scientific">Sphingobacterium bambusae</name>
    <dbReference type="NCBI Taxonomy" id="662858"/>
    <lineage>
        <taxon>Bacteria</taxon>
        <taxon>Pseudomonadati</taxon>
        <taxon>Bacteroidota</taxon>
        <taxon>Sphingobacteriia</taxon>
        <taxon>Sphingobacteriales</taxon>
        <taxon>Sphingobacteriaceae</taxon>
        <taxon>Sphingobacterium</taxon>
    </lineage>
</organism>
<protein>
    <submittedName>
        <fullName evidence="1">Uncharacterized protein</fullName>
    </submittedName>
</protein>
<name>A0ABW6BCS0_9SPHI</name>
<reference evidence="2" key="1">
    <citation type="journal article" date="2019" name="Int. J. Syst. Evol. Microbiol.">
        <title>The Global Catalogue of Microorganisms (GCM) 10K type strain sequencing project: providing services to taxonomists for standard genome sequencing and annotation.</title>
        <authorList>
            <consortium name="The Broad Institute Genomics Platform"/>
            <consortium name="The Broad Institute Genome Sequencing Center for Infectious Disease"/>
            <person name="Wu L."/>
            <person name="Ma J."/>
        </authorList>
    </citation>
    <scope>NUCLEOTIDE SEQUENCE [LARGE SCALE GENOMIC DNA]</scope>
    <source>
        <strain evidence="2">KCTC 22814</strain>
    </source>
</reference>
<evidence type="ECO:0000313" key="2">
    <source>
        <dbReference type="Proteomes" id="UP001597525"/>
    </source>
</evidence>
<dbReference type="Proteomes" id="UP001597525">
    <property type="component" value="Unassembled WGS sequence"/>
</dbReference>
<sequence>MNDVNLQFRLSSLSRELDKLDFLIEEDSLALRHIADYRTQLEGFLLDISTFLDGKHKQLVSRGMLQNSLGDHFIAQESLQLFCIDQINFYKEWMLSMSLYIENPNYRCHLDISSREMLLIVRLLREVGLLQDSTIKSNIYFLKTFFATNKREYFSYESLRKKYSELDKRTLKKVRQNLVSLVELIDFYLVEVDGGRR</sequence>
<comment type="caution">
    <text evidence="1">The sequence shown here is derived from an EMBL/GenBank/DDBJ whole genome shotgun (WGS) entry which is preliminary data.</text>
</comment>
<gene>
    <name evidence="1" type="ORF">ACFS7Y_02435</name>
</gene>
<dbReference type="RefSeq" id="WP_320184014.1">
    <property type="nucleotide sequence ID" value="NZ_CP138332.1"/>
</dbReference>
<evidence type="ECO:0000313" key="1">
    <source>
        <dbReference type="EMBL" id="MFD2966223.1"/>
    </source>
</evidence>
<keyword evidence="2" id="KW-1185">Reference proteome</keyword>